<comment type="function">
    <text evidence="5">An accessory protein needed during the final step in the assembly of 30S ribosomal subunit, possibly for assembly of the head region. Essential for efficient processing of 16S rRNA. May be needed both before and after RbfA during the maturation of 16S rRNA. It has affinity for free ribosomal 30S subunits but not for 70S ribosomes.</text>
</comment>
<proteinExistence type="inferred from homology"/>
<organism evidence="8 9">
    <name type="scientific">Gordonia defluvii</name>
    <dbReference type="NCBI Taxonomy" id="283718"/>
    <lineage>
        <taxon>Bacteria</taxon>
        <taxon>Bacillati</taxon>
        <taxon>Actinomycetota</taxon>
        <taxon>Actinomycetes</taxon>
        <taxon>Mycobacteriales</taxon>
        <taxon>Gordoniaceae</taxon>
        <taxon>Gordonia</taxon>
    </lineage>
</organism>
<dbReference type="InterPro" id="IPR011033">
    <property type="entry name" value="PRC_barrel-like_sf"/>
</dbReference>
<sequence length="177" mass="19075">MDLVIGRVAKPHGIRGELIVDVRTDDPELRFVPGTSLRGQLPRAKGAKRTEERRFTITAARNHSGRLLVSLEGVDDRTAADDLRGLLFLIDAADVDSGDDPDAFYDHELIGLPVRTIAGDDVGVVRDVIHLPGSDLLVVTAADDGREILVPFVSEIVPTITRGDSVLIDPPDGLLEA</sequence>
<accession>A0ABP6LGD5</accession>
<keyword evidence="9" id="KW-1185">Reference proteome</keyword>
<dbReference type="InterPro" id="IPR011961">
    <property type="entry name" value="RimM"/>
</dbReference>
<dbReference type="InterPro" id="IPR009000">
    <property type="entry name" value="Transl_B-barrel_sf"/>
</dbReference>
<comment type="subcellular location">
    <subcellularLocation>
        <location evidence="5">Cytoplasm</location>
    </subcellularLocation>
</comment>
<evidence type="ECO:0000256" key="4">
    <source>
        <dbReference type="ARBA" id="ARBA00023186"/>
    </source>
</evidence>
<comment type="domain">
    <text evidence="5">The PRC barrel domain binds ribosomal protein uS19.</text>
</comment>
<name>A0ABP6LGD5_9ACTN</name>
<comment type="subunit">
    <text evidence="5">Binds ribosomal protein uS19.</text>
</comment>
<gene>
    <name evidence="5 8" type="primary">rimM</name>
    <name evidence="8" type="ORF">GCM10010528_21690</name>
</gene>
<evidence type="ECO:0000259" key="7">
    <source>
        <dbReference type="Pfam" id="PF05239"/>
    </source>
</evidence>
<dbReference type="InterPro" id="IPR002676">
    <property type="entry name" value="RimM_N"/>
</dbReference>
<evidence type="ECO:0000256" key="5">
    <source>
        <dbReference type="HAMAP-Rule" id="MF_00014"/>
    </source>
</evidence>
<comment type="caution">
    <text evidence="8">The sequence shown here is derived from an EMBL/GenBank/DDBJ whole genome shotgun (WGS) entry which is preliminary data.</text>
</comment>
<dbReference type="HAMAP" id="MF_00014">
    <property type="entry name" value="Ribosome_mat_RimM"/>
    <property type="match status" value="1"/>
</dbReference>
<keyword evidence="2 5" id="KW-0690">Ribosome biogenesis</keyword>
<dbReference type="Pfam" id="PF05239">
    <property type="entry name" value="PRC"/>
    <property type="match status" value="1"/>
</dbReference>
<evidence type="ECO:0000256" key="3">
    <source>
        <dbReference type="ARBA" id="ARBA00022552"/>
    </source>
</evidence>
<dbReference type="Gene3D" id="2.40.30.60">
    <property type="entry name" value="RimM"/>
    <property type="match status" value="1"/>
</dbReference>
<dbReference type="RefSeq" id="WP_290707323.1">
    <property type="nucleotide sequence ID" value="NZ_BAAAVS010000026.1"/>
</dbReference>
<keyword evidence="3 5" id="KW-0698">rRNA processing</keyword>
<dbReference type="InterPro" id="IPR036976">
    <property type="entry name" value="RimM_N_sf"/>
</dbReference>
<keyword evidence="4 5" id="KW-0143">Chaperone</keyword>
<dbReference type="PANTHER" id="PTHR33692">
    <property type="entry name" value="RIBOSOME MATURATION FACTOR RIMM"/>
    <property type="match status" value="1"/>
</dbReference>
<evidence type="ECO:0000313" key="9">
    <source>
        <dbReference type="Proteomes" id="UP001501035"/>
    </source>
</evidence>
<feature type="domain" description="PRC-barrel" evidence="7">
    <location>
        <begin position="102"/>
        <end position="174"/>
    </location>
</feature>
<reference evidence="9" key="1">
    <citation type="journal article" date="2019" name="Int. J. Syst. Evol. Microbiol.">
        <title>The Global Catalogue of Microorganisms (GCM) 10K type strain sequencing project: providing services to taxonomists for standard genome sequencing and annotation.</title>
        <authorList>
            <consortium name="The Broad Institute Genomics Platform"/>
            <consortium name="The Broad Institute Genome Sequencing Center for Infectious Disease"/>
            <person name="Wu L."/>
            <person name="Ma J."/>
        </authorList>
    </citation>
    <scope>NUCLEOTIDE SEQUENCE [LARGE SCALE GENOMIC DNA]</scope>
    <source>
        <strain evidence="9">JCM 14234</strain>
    </source>
</reference>
<evidence type="ECO:0000259" key="6">
    <source>
        <dbReference type="Pfam" id="PF01782"/>
    </source>
</evidence>
<dbReference type="Proteomes" id="UP001501035">
    <property type="component" value="Unassembled WGS sequence"/>
</dbReference>
<protein>
    <recommendedName>
        <fullName evidence="5">Ribosome maturation factor RimM</fullName>
    </recommendedName>
</protein>
<evidence type="ECO:0000256" key="2">
    <source>
        <dbReference type="ARBA" id="ARBA00022517"/>
    </source>
</evidence>
<feature type="domain" description="RimM N-terminal" evidence="6">
    <location>
        <begin position="4"/>
        <end position="93"/>
    </location>
</feature>
<dbReference type="SUPFAM" id="SSF50346">
    <property type="entry name" value="PRC-barrel domain"/>
    <property type="match status" value="1"/>
</dbReference>
<comment type="similarity">
    <text evidence="5">Belongs to the RimM family.</text>
</comment>
<dbReference type="EMBL" id="BAAAVS010000026">
    <property type="protein sequence ID" value="GAA3040984.1"/>
    <property type="molecule type" value="Genomic_DNA"/>
</dbReference>
<dbReference type="Pfam" id="PF01782">
    <property type="entry name" value="RimM"/>
    <property type="match status" value="1"/>
</dbReference>
<evidence type="ECO:0000256" key="1">
    <source>
        <dbReference type="ARBA" id="ARBA00022490"/>
    </source>
</evidence>
<evidence type="ECO:0000313" key="8">
    <source>
        <dbReference type="EMBL" id="GAA3040984.1"/>
    </source>
</evidence>
<dbReference type="SUPFAM" id="SSF50447">
    <property type="entry name" value="Translation proteins"/>
    <property type="match status" value="1"/>
</dbReference>
<dbReference type="Gene3D" id="2.30.30.240">
    <property type="entry name" value="PRC-barrel domain"/>
    <property type="match status" value="1"/>
</dbReference>
<dbReference type="PANTHER" id="PTHR33692:SF1">
    <property type="entry name" value="RIBOSOME MATURATION FACTOR RIMM"/>
    <property type="match status" value="1"/>
</dbReference>
<dbReference type="InterPro" id="IPR027275">
    <property type="entry name" value="PRC-brl_dom"/>
</dbReference>
<dbReference type="NCBIfam" id="TIGR02273">
    <property type="entry name" value="16S_RimM"/>
    <property type="match status" value="1"/>
</dbReference>
<keyword evidence="1 5" id="KW-0963">Cytoplasm</keyword>